<accession>A0A7K6GPX4</accession>
<dbReference type="GO" id="GO:0042975">
    <property type="term" value="F:peroxisome proliferator activated receptor binding"/>
    <property type="evidence" value="ECO:0007669"/>
    <property type="project" value="TreeGrafter"/>
</dbReference>
<dbReference type="InterPro" id="IPR026905">
    <property type="entry name" value="ASX-like_PHD"/>
</dbReference>
<keyword evidence="4" id="KW-1185">Reference proteome</keyword>
<evidence type="ECO:0000313" key="4">
    <source>
        <dbReference type="Proteomes" id="UP000564407"/>
    </source>
</evidence>
<dbReference type="AlphaFoldDB" id="A0A7K6GPX4"/>
<evidence type="ECO:0000313" key="3">
    <source>
        <dbReference type="EMBL" id="NWV65228.1"/>
    </source>
</evidence>
<evidence type="ECO:0000259" key="2">
    <source>
        <dbReference type="Pfam" id="PF13922"/>
    </source>
</evidence>
<dbReference type="GO" id="GO:0035517">
    <property type="term" value="C:PR-DUB complex"/>
    <property type="evidence" value="ECO:0007669"/>
    <property type="project" value="TreeGrafter"/>
</dbReference>
<dbReference type="GO" id="GO:0045944">
    <property type="term" value="P:positive regulation of transcription by RNA polymerase II"/>
    <property type="evidence" value="ECO:0007669"/>
    <property type="project" value="TreeGrafter"/>
</dbReference>
<evidence type="ECO:0000256" key="1">
    <source>
        <dbReference type="SAM" id="MobiDB-lite"/>
    </source>
</evidence>
<dbReference type="Pfam" id="PF13922">
    <property type="entry name" value="PHD_3"/>
    <property type="match status" value="1"/>
</dbReference>
<dbReference type="GO" id="GO:0003682">
    <property type="term" value="F:chromatin binding"/>
    <property type="evidence" value="ECO:0007669"/>
    <property type="project" value="TreeGrafter"/>
</dbReference>
<feature type="non-terminal residue" evidence="3">
    <location>
        <position position="219"/>
    </location>
</feature>
<dbReference type="InterPro" id="IPR024811">
    <property type="entry name" value="ASX/ASX-like"/>
</dbReference>
<feature type="domain" description="Protein ASX-like PHD" evidence="2">
    <location>
        <begin position="182"/>
        <end position="217"/>
    </location>
</feature>
<sequence>MGALSPSKQIPLDKGCPLGEGIPAAREEWTSKQHSSTPAAQGGTRNEKVLVCGSPAKSNAENRGSAAQHPTELAGHTQREPLVMDWPFFKFSRDPGKGQSHPLEPSSIPSQLNIKQAFYGKLSKLQLNSTSFNYSSNTPAFPRGLAGSVVQLTHKANFAASRNTALAVQMFADSSSVDEISFQCSCSLKAMIMCKGCGAFCHDDCIGPSKLCVLCLVVR</sequence>
<name>A0A7K6GPX4_9PASS</name>
<proteinExistence type="predicted"/>
<dbReference type="PANTHER" id="PTHR13578">
    <property type="entry name" value="ADDITIONAL SEX COMBS LIKE PROTEIN ASXL"/>
    <property type="match status" value="1"/>
</dbReference>
<dbReference type="PANTHER" id="PTHR13578:SF19">
    <property type="entry name" value="POLYCOMB GROUP PROTEIN ASXL1"/>
    <property type="match status" value="1"/>
</dbReference>
<feature type="region of interest" description="Disordered" evidence="1">
    <location>
        <begin position="1"/>
        <end position="79"/>
    </location>
</feature>
<feature type="non-terminal residue" evidence="3">
    <location>
        <position position="1"/>
    </location>
</feature>
<comment type="caution">
    <text evidence="3">The sequence shown here is derived from an EMBL/GenBank/DDBJ whole genome shotgun (WGS) entry which is preliminary data.</text>
</comment>
<reference evidence="3 4" key="1">
    <citation type="submission" date="2019-09" db="EMBL/GenBank/DDBJ databases">
        <title>Bird 10,000 Genomes (B10K) Project - Family phase.</title>
        <authorList>
            <person name="Zhang G."/>
        </authorList>
    </citation>
    <scope>NUCLEOTIDE SEQUENCE [LARGE SCALE GENOMIC DNA]</scope>
    <source>
        <strain evidence="3">B10K-DU-029-44</strain>
        <tissue evidence="3">Heart</tissue>
    </source>
</reference>
<organism evidence="3 4">
    <name type="scientific">Malurus elegans</name>
    <name type="common">Red-winged fairywren</name>
    <dbReference type="NCBI Taxonomy" id="720584"/>
    <lineage>
        <taxon>Eukaryota</taxon>
        <taxon>Metazoa</taxon>
        <taxon>Chordata</taxon>
        <taxon>Craniata</taxon>
        <taxon>Vertebrata</taxon>
        <taxon>Euteleostomi</taxon>
        <taxon>Archelosauria</taxon>
        <taxon>Archosauria</taxon>
        <taxon>Dinosauria</taxon>
        <taxon>Saurischia</taxon>
        <taxon>Theropoda</taxon>
        <taxon>Coelurosauria</taxon>
        <taxon>Aves</taxon>
        <taxon>Neognathae</taxon>
        <taxon>Neoaves</taxon>
        <taxon>Telluraves</taxon>
        <taxon>Australaves</taxon>
        <taxon>Passeriformes</taxon>
        <taxon>Meliphagoidea</taxon>
        <taxon>Maluridae</taxon>
        <taxon>Malurus</taxon>
    </lineage>
</organism>
<dbReference type="EMBL" id="VZRP01011377">
    <property type="protein sequence ID" value="NWV65228.1"/>
    <property type="molecule type" value="Genomic_DNA"/>
</dbReference>
<dbReference type="GO" id="GO:0003677">
    <property type="term" value="F:DNA binding"/>
    <property type="evidence" value="ECO:0007669"/>
    <property type="project" value="InterPro"/>
</dbReference>
<protein>
    <submittedName>
        <fullName evidence="3">ASX protein</fullName>
    </submittedName>
</protein>
<dbReference type="GO" id="GO:0009887">
    <property type="term" value="P:animal organ morphogenesis"/>
    <property type="evidence" value="ECO:0007669"/>
    <property type="project" value="TreeGrafter"/>
</dbReference>
<dbReference type="Proteomes" id="UP000564407">
    <property type="component" value="Unassembled WGS sequence"/>
</dbReference>
<gene>
    <name evidence="3" type="primary">Asx_1</name>
    <name evidence="3" type="ORF">MALELE_R15433</name>
</gene>